<protein>
    <submittedName>
        <fullName evidence="2">Uncharacterized protein</fullName>
    </submittedName>
</protein>
<keyword evidence="3" id="KW-1185">Reference proteome</keyword>
<gene>
    <name evidence="2" type="ORF">TKK_013971</name>
</gene>
<feature type="coiled-coil region" evidence="1">
    <location>
        <begin position="141"/>
        <end position="253"/>
    </location>
</feature>
<keyword evidence="1" id="KW-0175">Coiled coil</keyword>
<organism evidence="2 3">
    <name type="scientific">Trichogramma kaykai</name>
    <dbReference type="NCBI Taxonomy" id="54128"/>
    <lineage>
        <taxon>Eukaryota</taxon>
        <taxon>Metazoa</taxon>
        <taxon>Ecdysozoa</taxon>
        <taxon>Arthropoda</taxon>
        <taxon>Hexapoda</taxon>
        <taxon>Insecta</taxon>
        <taxon>Pterygota</taxon>
        <taxon>Neoptera</taxon>
        <taxon>Endopterygota</taxon>
        <taxon>Hymenoptera</taxon>
        <taxon>Apocrita</taxon>
        <taxon>Proctotrupomorpha</taxon>
        <taxon>Chalcidoidea</taxon>
        <taxon>Trichogrammatidae</taxon>
        <taxon>Trichogramma</taxon>
    </lineage>
</organism>
<sequence>MNQIQNKNVSSTAAQDLSPSQTLDKDISYRILRENVEVNRLSFGNNELVKSICAFHESNVSEEDILDLSTNSGAKKETQTLIISTHSVDNMDDNAVDKRSVFESKSQIVRDEMQPYFKTPEFKRNKNKSKRTRDTTPCSTVDDLLVKLQKKEEEKNQKEAEVLGRKQMRVKNKILKEQETNIKKALKQTMTNLMTEKQTVSLKIKQLKSSIKSAPKENNNNFDQQLIVLNERLDEIEQAIAEEKLKAVQSKIKIKKERI</sequence>
<reference evidence="2 3" key="1">
    <citation type="journal article" date="2024" name="bioRxiv">
        <title>A reference genome for Trichogramma kaykai: A tiny desert-dwelling parasitoid wasp with competing sex-ratio distorters.</title>
        <authorList>
            <person name="Culotta J."/>
            <person name="Lindsey A.R."/>
        </authorList>
    </citation>
    <scope>NUCLEOTIDE SEQUENCE [LARGE SCALE GENOMIC DNA]</scope>
    <source>
        <strain evidence="2 3">KSX58</strain>
    </source>
</reference>
<dbReference type="AlphaFoldDB" id="A0ABD2WE66"/>
<proteinExistence type="predicted"/>
<evidence type="ECO:0000313" key="3">
    <source>
        <dbReference type="Proteomes" id="UP001627154"/>
    </source>
</evidence>
<evidence type="ECO:0000313" key="2">
    <source>
        <dbReference type="EMBL" id="KAL3391232.1"/>
    </source>
</evidence>
<evidence type="ECO:0000256" key="1">
    <source>
        <dbReference type="SAM" id="Coils"/>
    </source>
</evidence>
<comment type="caution">
    <text evidence="2">The sequence shown here is derived from an EMBL/GenBank/DDBJ whole genome shotgun (WGS) entry which is preliminary data.</text>
</comment>
<name>A0ABD2WE66_9HYME</name>
<accession>A0ABD2WE66</accession>
<dbReference type="EMBL" id="JBJJXI010000111">
    <property type="protein sequence ID" value="KAL3391232.1"/>
    <property type="molecule type" value="Genomic_DNA"/>
</dbReference>
<dbReference type="Proteomes" id="UP001627154">
    <property type="component" value="Unassembled WGS sequence"/>
</dbReference>